<proteinExistence type="predicted"/>
<evidence type="ECO:0000313" key="1">
    <source>
        <dbReference type="EMBL" id="JAE06447.1"/>
    </source>
</evidence>
<organism evidence="1">
    <name type="scientific">Arundo donax</name>
    <name type="common">Giant reed</name>
    <name type="synonym">Donax arundinaceus</name>
    <dbReference type="NCBI Taxonomy" id="35708"/>
    <lineage>
        <taxon>Eukaryota</taxon>
        <taxon>Viridiplantae</taxon>
        <taxon>Streptophyta</taxon>
        <taxon>Embryophyta</taxon>
        <taxon>Tracheophyta</taxon>
        <taxon>Spermatophyta</taxon>
        <taxon>Magnoliopsida</taxon>
        <taxon>Liliopsida</taxon>
        <taxon>Poales</taxon>
        <taxon>Poaceae</taxon>
        <taxon>PACMAD clade</taxon>
        <taxon>Arundinoideae</taxon>
        <taxon>Arundineae</taxon>
        <taxon>Arundo</taxon>
    </lineage>
</organism>
<sequence>MSSAGFIPRLPFQTSKLISQILSHFMPHGSVTSKSNCYEP</sequence>
<name>A0A0A9F282_ARUDO</name>
<dbReference type="EMBL" id="GBRH01191449">
    <property type="protein sequence ID" value="JAE06447.1"/>
    <property type="molecule type" value="Transcribed_RNA"/>
</dbReference>
<reference evidence="1" key="1">
    <citation type="submission" date="2014-09" db="EMBL/GenBank/DDBJ databases">
        <authorList>
            <person name="Magalhaes I.L.F."/>
            <person name="Oliveira U."/>
            <person name="Santos F.R."/>
            <person name="Vidigal T.H.D.A."/>
            <person name="Brescovit A.D."/>
            <person name="Santos A.J."/>
        </authorList>
    </citation>
    <scope>NUCLEOTIDE SEQUENCE</scope>
    <source>
        <tissue evidence="1">Shoot tissue taken approximately 20 cm above the soil surface</tissue>
    </source>
</reference>
<accession>A0A0A9F282</accession>
<dbReference type="AlphaFoldDB" id="A0A0A9F282"/>
<protein>
    <submittedName>
        <fullName evidence="1">Uncharacterized protein</fullName>
    </submittedName>
</protein>
<reference evidence="1" key="2">
    <citation type="journal article" date="2015" name="Data Brief">
        <title>Shoot transcriptome of the giant reed, Arundo donax.</title>
        <authorList>
            <person name="Barrero R.A."/>
            <person name="Guerrero F.D."/>
            <person name="Moolhuijzen P."/>
            <person name="Goolsby J.A."/>
            <person name="Tidwell J."/>
            <person name="Bellgard S.E."/>
            <person name="Bellgard M.I."/>
        </authorList>
    </citation>
    <scope>NUCLEOTIDE SEQUENCE</scope>
    <source>
        <tissue evidence="1">Shoot tissue taken approximately 20 cm above the soil surface</tissue>
    </source>
</reference>